<dbReference type="Pfam" id="PF18766">
    <property type="entry name" value="SWI2_SNF2"/>
    <property type="match status" value="1"/>
</dbReference>
<evidence type="ECO:0000259" key="2">
    <source>
        <dbReference type="Pfam" id="PF18766"/>
    </source>
</evidence>
<dbReference type="PANTHER" id="PTHR30195">
    <property type="entry name" value="TYPE I SITE-SPECIFIC DEOXYRIBONUCLEASE PROTEIN SUBUNIT M AND R"/>
    <property type="match status" value="1"/>
</dbReference>
<dbReference type="InterPro" id="IPR027417">
    <property type="entry name" value="P-loop_NTPase"/>
</dbReference>
<dbReference type="GO" id="GO:0004386">
    <property type="term" value="F:helicase activity"/>
    <property type="evidence" value="ECO:0007669"/>
    <property type="project" value="UniProtKB-KW"/>
</dbReference>
<dbReference type="InterPro" id="IPR040980">
    <property type="entry name" value="SWI2_SNF2"/>
</dbReference>
<accession>A0ABS5HK31</accession>
<evidence type="ECO:0000256" key="1">
    <source>
        <dbReference type="ARBA" id="ARBA00022747"/>
    </source>
</evidence>
<keyword evidence="3" id="KW-0378">Hydrolase</keyword>
<keyword evidence="3" id="KW-0067">ATP-binding</keyword>
<proteinExistence type="predicted"/>
<dbReference type="SUPFAM" id="SSF52540">
    <property type="entry name" value="P-loop containing nucleoside triphosphate hydrolases"/>
    <property type="match status" value="1"/>
</dbReference>
<organism evidence="3 4">
    <name type="scientific">Campylobacter anatolicus</name>
    <dbReference type="NCBI Taxonomy" id="2829105"/>
    <lineage>
        <taxon>Bacteria</taxon>
        <taxon>Pseudomonadati</taxon>
        <taxon>Campylobacterota</taxon>
        <taxon>Epsilonproteobacteria</taxon>
        <taxon>Campylobacterales</taxon>
        <taxon>Campylobacteraceae</taxon>
        <taxon>Campylobacter</taxon>
    </lineage>
</organism>
<dbReference type="RefSeq" id="WP_212142451.1">
    <property type="nucleotide sequence ID" value="NZ_JAGSSW010000010.1"/>
</dbReference>
<keyword evidence="3" id="KW-0347">Helicase</keyword>
<dbReference type="PANTHER" id="PTHR30195:SF16">
    <property type="entry name" value="TYPE I RESTRICTION ENZYME ENDONUCLEASE SUBUNIT"/>
    <property type="match status" value="1"/>
</dbReference>
<keyword evidence="3" id="KW-0547">Nucleotide-binding</keyword>
<comment type="caution">
    <text evidence="3">The sequence shown here is derived from an EMBL/GenBank/DDBJ whole genome shotgun (WGS) entry which is preliminary data.</text>
</comment>
<keyword evidence="4" id="KW-1185">Reference proteome</keyword>
<protein>
    <submittedName>
        <fullName evidence="3">DEAD/DEAH box helicase family protein</fullName>
    </submittedName>
</protein>
<name>A0ABS5HK31_9BACT</name>
<feature type="domain" description="SWI2/SNF2 ATPase" evidence="2">
    <location>
        <begin position="4"/>
        <end position="51"/>
    </location>
</feature>
<dbReference type="InterPro" id="IPR051268">
    <property type="entry name" value="Type-I_R_enzyme_R_subunit"/>
</dbReference>
<keyword evidence="1" id="KW-0680">Restriction system</keyword>
<reference evidence="3 4" key="1">
    <citation type="submission" date="2021-04" db="EMBL/GenBank/DDBJ databases">
        <title>Molecular and phenotypic characterization and identification of bacterial isolates recovered from the Anatolian ground squirrels (Spermophilus xanthoprymnus) and which have the potential to form a new species in the Campylobacter genus.</title>
        <authorList>
            <person name="Aydin F."/>
            <person name="Abay S."/>
            <person name="Kayman T."/>
            <person name="Karakaya E."/>
            <person name="Mustak H.K."/>
            <person name="Mustak I.B."/>
            <person name="Bilgin N."/>
            <person name="Duzler A."/>
            <person name="Sahin O."/>
            <person name="Guran O."/>
            <person name="Saticioglu I.B."/>
        </authorList>
    </citation>
    <scope>NUCLEOTIDE SEQUENCE [LARGE SCALE GENOMIC DNA]</scope>
    <source>
        <strain evidence="4">faydin-G24</strain>
    </source>
</reference>
<dbReference type="EMBL" id="JAGSSW010000010">
    <property type="protein sequence ID" value="MBR8464625.1"/>
    <property type="molecule type" value="Genomic_DNA"/>
</dbReference>
<dbReference type="Proteomes" id="UP000682951">
    <property type="component" value="Unassembled WGS sequence"/>
</dbReference>
<dbReference type="Gene3D" id="3.40.50.300">
    <property type="entry name" value="P-loop containing nucleotide triphosphate hydrolases"/>
    <property type="match status" value="1"/>
</dbReference>
<evidence type="ECO:0000313" key="4">
    <source>
        <dbReference type="Proteomes" id="UP000682951"/>
    </source>
</evidence>
<evidence type="ECO:0000313" key="3">
    <source>
        <dbReference type="EMBL" id="MBR8464625.1"/>
    </source>
</evidence>
<sequence length="66" mass="7211">MRPYQIVATERILNKILVAKENKFQGSVKAGGYIWHTTGSGKTLTSFKTAVLASSLGYIKGAFCCR</sequence>
<gene>
    <name evidence="3" type="ORF">KDD93_08645</name>
</gene>